<keyword evidence="3" id="KW-0055">Arginine biosynthesis</keyword>
<dbReference type="Pfam" id="PF20979">
    <property type="entry name" value="Arginosuc_syn_C"/>
    <property type="match status" value="1"/>
</dbReference>
<keyword evidence="7" id="KW-0067">ATP-binding</keyword>
<evidence type="ECO:0000313" key="11">
    <source>
        <dbReference type="Proteomes" id="UP000193247"/>
    </source>
</evidence>
<dbReference type="GO" id="GO:0004055">
    <property type="term" value="F:argininosuccinate synthase activity"/>
    <property type="evidence" value="ECO:0007669"/>
    <property type="project" value="UniProtKB-EC"/>
</dbReference>
<sequence length="401" mass="44020">MSRVLTSLDELAKLPPQPLLLLYSGGLDGTYFLKWAQNHTIRIVALRVAIGDGTNSFAEANANYFGAEYIEIDASQEYYQEFLPAAIHADALYQNMFPISSSLTRPLIARVACRAARERGIDCVGHTATWKQNSAVRLSASLMAQDSDLVIASPFVRSHIPREAKLRSLQEEGLDFCDDPYSIDTTPWARVIESGPLEDPRVPPAEDVFRWTRPVENITADSVEIRLKFDRGLPCGMNGESASLEQIVNVLNDIAGLHGIGRYSGLEDTPFGFKSREVREAPAAAVILAGHKALANATIPPDEYSVRSYLANEWTVLAVHGRWFSHLARCLRECLAALDVPVSGEVSILLQPGIANVRSVDAPGCFCHSSLAMPLDEAIASFDVGPWLAMRSLSDMHTREI</sequence>
<evidence type="ECO:0000259" key="8">
    <source>
        <dbReference type="Pfam" id="PF00764"/>
    </source>
</evidence>
<comment type="pathway">
    <text evidence="1">Amino-acid biosynthesis; L-arginine biosynthesis; L-arginine from L-ornithine and carbamoyl phosphate: step 2/3.</text>
</comment>
<dbReference type="PANTHER" id="PTHR11587">
    <property type="entry name" value="ARGININOSUCCINATE SYNTHASE"/>
    <property type="match status" value="1"/>
</dbReference>
<dbReference type="Gene3D" id="3.40.50.620">
    <property type="entry name" value="HUPs"/>
    <property type="match status" value="1"/>
</dbReference>
<keyword evidence="5" id="KW-0028">Amino-acid biosynthesis</keyword>
<evidence type="ECO:0000256" key="7">
    <source>
        <dbReference type="ARBA" id="ARBA00022840"/>
    </source>
</evidence>
<dbReference type="AlphaFoldDB" id="A0A1X2LWF4"/>
<dbReference type="RefSeq" id="WP_085325210.1">
    <property type="nucleotide sequence ID" value="NZ_NCXP01000011.1"/>
</dbReference>
<evidence type="ECO:0000256" key="6">
    <source>
        <dbReference type="ARBA" id="ARBA00022741"/>
    </source>
</evidence>
<name>A0A1X2LWF4_9MYCO</name>
<dbReference type="GO" id="GO:0005737">
    <property type="term" value="C:cytoplasm"/>
    <property type="evidence" value="ECO:0007669"/>
    <property type="project" value="TreeGrafter"/>
</dbReference>
<dbReference type="PANTHER" id="PTHR11587:SF2">
    <property type="entry name" value="ARGININOSUCCINATE SYNTHASE"/>
    <property type="match status" value="1"/>
</dbReference>
<dbReference type="SUPFAM" id="SSF52402">
    <property type="entry name" value="Adenine nucleotide alpha hydrolases-like"/>
    <property type="match status" value="1"/>
</dbReference>
<keyword evidence="4" id="KW-0436">Ligase</keyword>
<evidence type="ECO:0000256" key="4">
    <source>
        <dbReference type="ARBA" id="ARBA00022598"/>
    </source>
</evidence>
<dbReference type="InterPro" id="IPR048268">
    <property type="entry name" value="Arginosuc_syn_C"/>
</dbReference>
<dbReference type="InterPro" id="IPR048267">
    <property type="entry name" value="Arginosuc_syn_N"/>
</dbReference>
<dbReference type="GO" id="GO:0006526">
    <property type="term" value="P:L-arginine biosynthetic process"/>
    <property type="evidence" value="ECO:0007669"/>
    <property type="project" value="UniProtKB-UniPathway"/>
</dbReference>
<evidence type="ECO:0000256" key="1">
    <source>
        <dbReference type="ARBA" id="ARBA00004967"/>
    </source>
</evidence>
<dbReference type="SUPFAM" id="SSF69864">
    <property type="entry name" value="Argininosuccinate synthetase, C-terminal domain"/>
    <property type="match status" value="1"/>
</dbReference>
<reference evidence="10 11" key="1">
    <citation type="submission" date="2017-04" db="EMBL/GenBank/DDBJ databases">
        <title>The new phylogeny of genus Mycobacterium.</title>
        <authorList>
            <person name="Tortoli E."/>
            <person name="Trovato A."/>
            <person name="Cirillo D.M."/>
        </authorList>
    </citation>
    <scope>NUCLEOTIDE SEQUENCE [LARGE SCALE GENOMIC DNA]</scope>
    <source>
        <strain evidence="10 11">TBL 1200985</strain>
    </source>
</reference>
<feature type="domain" description="Arginosuccinate synthase C-terminal" evidence="9">
    <location>
        <begin position="181"/>
        <end position="362"/>
    </location>
</feature>
<dbReference type="Proteomes" id="UP000193247">
    <property type="component" value="Unassembled WGS sequence"/>
</dbReference>
<dbReference type="InterPro" id="IPR001518">
    <property type="entry name" value="Arginosuc_synth"/>
</dbReference>
<dbReference type="EC" id="6.3.4.5" evidence="2"/>
<dbReference type="GO" id="GO:0000053">
    <property type="term" value="P:argininosuccinate metabolic process"/>
    <property type="evidence" value="ECO:0007669"/>
    <property type="project" value="TreeGrafter"/>
</dbReference>
<evidence type="ECO:0000256" key="5">
    <source>
        <dbReference type="ARBA" id="ARBA00022605"/>
    </source>
</evidence>
<keyword evidence="11" id="KW-1185">Reference proteome</keyword>
<dbReference type="InterPro" id="IPR014729">
    <property type="entry name" value="Rossmann-like_a/b/a_fold"/>
</dbReference>
<organism evidence="10 11">
    <name type="scientific">Mycobacterium decipiens</name>
    <dbReference type="NCBI Taxonomy" id="1430326"/>
    <lineage>
        <taxon>Bacteria</taxon>
        <taxon>Bacillati</taxon>
        <taxon>Actinomycetota</taxon>
        <taxon>Actinomycetes</taxon>
        <taxon>Mycobacteriales</taxon>
        <taxon>Mycobacteriaceae</taxon>
        <taxon>Mycobacterium</taxon>
    </lineage>
</organism>
<evidence type="ECO:0000313" key="10">
    <source>
        <dbReference type="EMBL" id="OSC40856.1"/>
    </source>
</evidence>
<comment type="caution">
    <text evidence="10">The sequence shown here is derived from an EMBL/GenBank/DDBJ whole genome shotgun (WGS) entry which is preliminary data.</text>
</comment>
<dbReference type="Gene3D" id="3.90.1260.10">
    <property type="entry name" value="Argininosuccinate synthetase, chain A, domain 2"/>
    <property type="match status" value="1"/>
</dbReference>
<evidence type="ECO:0000256" key="3">
    <source>
        <dbReference type="ARBA" id="ARBA00022571"/>
    </source>
</evidence>
<proteinExistence type="predicted"/>
<evidence type="ECO:0000256" key="2">
    <source>
        <dbReference type="ARBA" id="ARBA00012286"/>
    </source>
</evidence>
<dbReference type="Pfam" id="PF00764">
    <property type="entry name" value="Arginosuc_synth"/>
    <property type="match status" value="1"/>
</dbReference>
<evidence type="ECO:0000259" key="9">
    <source>
        <dbReference type="Pfam" id="PF20979"/>
    </source>
</evidence>
<keyword evidence="6" id="KW-0547">Nucleotide-binding</keyword>
<dbReference type="GO" id="GO:0005524">
    <property type="term" value="F:ATP binding"/>
    <property type="evidence" value="ECO:0007669"/>
    <property type="project" value="UniProtKB-KW"/>
</dbReference>
<dbReference type="GO" id="GO:0000050">
    <property type="term" value="P:urea cycle"/>
    <property type="evidence" value="ECO:0007669"/>
    <property type="project" value="TreeGrafter"/>
</dbReference>
<dbReference type="EMBL" id="NCXP01000011">
    <property type="protein sequence ID" value="OSC40856.1"/>
    <property type="molecule type" value="Genomic_DNA"/>
</dbReference>
<protein>
    <recommendedName>
        <fullName evidence="2">argininosuccinate synthase</fullName>
        <ecNumber evidence="2">6.3.4.5</ecNumber>
    </recommendedName>
</protein>
<dbReference type="UniPathway" id="UPA00068">
    <property type="reaction ID" value="UER00113"/>
</dbReference>
<dbReference type="STRING" id="1430326.B8W66_11850"/>
<gene>
    <name evidence="10" type="ORF">B8W66_11850</name>
</gene>
<accession>A0A1X2LWF4</accession>
<feature type="domain" description="Arginosuccinate synthase-like N-terminal" evidence="8">
    <location>
        <begin position="20"/>
        <end position="172"/>
    </location>
</feature>
<dbReference type="OrthoDB" id="9801641at2"/>
<dbReference type="InterPro" id="IPR024074">
    <property type="entry name" value="AS_cat/multimer_dom_body"/>
</dbReference>